<feature type="transmembrane region" description="Helical" evidence="7">
    <location>
        <begin position="214"/>
        <end position="240"/>
    </location>
</feature>
<protein>
    <submittedName>
        <fullName evidence="9">ABC-type dipeptide/oligopeptide/nickel transport system permease component</fullName>
    </submittedName>
</protein>
<feature type="transmembrane region" description="Helical" evidence="7">
    <location>
        <begin position="90"/>
        <end position="107"/>
    </location>
</feature>
<dbReference type="PROSITE" id="PS50928">
    <property type="entry name" value="ABC_TM1"/>
    <property type="match status" value="1"/>
</dbReference>
<evidence type="ECO:0000256" key="6">
    <source>
        <dbReference type="ARBA" id="ARBA00023136"/>
    </source>
</evidence>
<evidence type="ECO:0000313" key="10">
    <source>
        <dbReference type="Proteomes" id="UP000255326"/>
    </source>
</evidence>
<feature type="transmembrane region" description="Helical" evidence="7">
    <location>
        <begin position="282"/>
        <end position="300"/>
    </location>
</feature>
<evidence type="ECO:0000259" key="8">
    <source>
        <dbReference type="PROSITE" id="PS50928"/>
    </source>
</evidence>
<keyword evidence="10" id="KW-1185">Reference proteome</keyword>
<name>A0A370G5Q3_9BACI</name>
<evidence type="ECO:0000256" key="5">
    <source>
        <dbReference type="ARBA" id="ARBA00022989"/>
    </source>
</evidence>
<dbReference type="GO" id="GO:0055085">
    <property type="term" value="P:transmembrane transport"/>
    <property type="evidence" value="ECO:0007669"/>
    <property type="project" value="InterPro"/>
</dbReference>
<keyword evidence="5 7" id="KW-1133">Transmembrane helix</keyword>
<reference evidence="9 10" key="1">
    <citation type="submission" date="2018-07" db="EMBL/GenBank/DDBJ databases">
        <title>Genomic Encyclopedia of Type Strains, Phase IV (KMG-IV): sequencing the most valuable type-strain genomes for metagenomic binning, comparative biology and taxonomic classification.</title>
        <authorList>
            <person name="Goeker M."/>
        </authorList>
    </citation>
    <scope>NUCLEOTIDE SEQUENCE [LARGE SCALE GENOMIC DNA]</scope>
    <source>
        <strain evidence="9 10">DSM 25281</strain>
    </source>
</reference>
<sequence length="316" mass="35672">MNYLSKVVIQIVLWAFSTFLFISILFLPVNTNFKAGESGEFQSAEYNYSFKHHVENMKFFISYIKENKGLGEESPGRSYMSVIGDKVKKSSFLILPALFLGFVLGIIKGILDFQWSNKKLNFLGKGTTWLFLSIPDIFFIIMIQIGLMFLYHKGLFIHVDLFGSDKVENYVMCILFLAIYPIFYIANITNASLQDEMGNDYIRTAKSKGTGSFRILYIHILKNAMAIILSHANTVTLYVLSNLFIVEKLTDFKGAGYGLFQAVFHGSSFRIGLNVGIDGISAVGYTIFFTLIILFTNILAQIGKTHLSPHNVEVSR</sequence>
<feature type="transmembrane region" description="Helical" evidence="7">
    <location>
        <begin position="7"/>
        <end position="27"/>
    </location>
</feature>
<organism evidence="9 10">
    <name type="scientific">Falsibacillus pallidus</name>
    <dbReference type="NCBI Taxonomy" id="493781"/>
    <lineage>
        <taxon>Bacteria</taxon>
        <taxon>Bacillati</taxon>
        <taxon>Bacillota</taxon>
        <taxon>Bacilli</taxon>
        <taxon>Bacillales</taxon>
        <taxon>Bacillaceae</taxon>
        <taxon>Falsibacillus</taxon>
    </lineage>
</organism>
<dbReference type="EMBL" id="QQAY01000015">
    <property type="protein sequence ID" value="RDI39148.1"/>
    <property type="molecule type" value="Genomic_DNA"/>
</dbReference>
<comment type="similarity">
    <text evidence="7">Belongs to the binding-protein-dependent transport system permease family.</text>
</comment>
<keyword evidence="2 7" id="KW-0813">Transport</keyword>
<dbReference type="GO" id="GO:0005886">
    <property type="term" value="C:plasma membrane"/>
    <property type="evidence" value="ECO:0007669"/>
    <property type="project" value="UniProtKB-SubCell"/>
</dbReference>
<comment type="caution">
    <text evidence="9">The sequence shown here is derived from an EMBL/GenBank/DDBJ whole genome shotgun (WGS) entry which is preliminary data.</text>
</comment>
<dbReference type="SUPFAM" id="SSF161098">
    <property type="entry name" value="MetI-like"/>
    <property type="match status" value="1"/>
</dbReference>
<comment type="subcellular location">
    <subcellularLocation>
        <location evidence="1 7">Cell membrane</location>
        <topology evidence="1 7">Multi-pass membrane protein</topology>
    </subcellularLocation>
</comment>
<feature type="transmembrane region" description="Helical" evidence="7">
    <location>
        <begin position="128"/>
        <end position="149"/>
    </location>
</feature>
<accession>A0A370G5Q3</accession>
<dbReference type="InterPro" id="IPR000515">
    <property type="entry name" value="MetI-like"/>
</dbReference>
<keyword evidence="3" id="KW-1003">Cell membrane</keyword>
<feature type="domain" description="ABC transmembrane type-1" evidence="8">
    <location>
        <begin position="87"/>
        <end position="300"/>
    </location>
</feature>
<evidence type="ECO:0000256" key="4">
    <source>
        <dbReference type="ARBA" id="ARBA00022692"/>
    </source>
</evidence>
<dbReference type="Proteomes" id="UP000255326">
    <property type="component" value="Unassembled WGS sequence"/>
</dbReference>
<dbReference type="Gene3D" id="1.10.3720.10">
    <property type="entry name" value="MetI-like"/>
    <property type="match status" value="1"/>
</dbReference>
<dbReference type="AlphaFoldDB" id="A0A370G5Q3"/>
<dbReference type="CDD" id="cd06261">
    <property type="entry name" value="TM_PBP2"/>
    <property type="match status" value="1"/>
</dbReference>
<dbReference type="InterPro" id="IPR035906">
    <property type="entry name" value="MetI-like_sf"/>
</dbReference>
<dbReference type="PANTHER" id="PTHR30465:SF0">
    <property type="entry name" value="OLIGOPEPTIDE TRANSPORT SYSTEM PERMEASE PROTEIN APPB"/>
    <property type="match status" value="1"/>
</dbReference>
<proteinExistence type="inferred from homology"/>
<feature type="transmembrane region" description="Helical" evidence="7">
    <location>
        <begin position="169"/>
        <end position="193"/>
    </location>
</feature>
<gene>
    <name evidence="9" type="ORF">DFR59_11555</name>
</gene>
<dbReference type="OrthoDB" id="2551456at2"/>
<evidence type="ECO:0000313" key="9">
    <source>
        <dbReference type="EMBL" id="RDI39148.1"/>
    </source>
</evidence>
<evidence type="ECO:0000256" key="1">
    <source>
        <dbReference type="ARBA" id="ARBA00004651"/>
    </source>
</evidence>
<evidence type="ECO:0000256" key="3">
    <source>
        <dbReference type="ARBA" id="ARBA00022475"/>
    </source>
</evidence>
<keyword evidence="4 7" id="KW-0812">Transmembrane</keyword>
<dbReference type="RefSeq" id="WP_114746758.1">
    <property type="nucleotide sequence ID" value="NZ_QQAY01000015.1"/>
</dbReference>
<evidence type="ECO:0000256" key="7">
    <source>
        <dbReference type="RuleBase" id="RU363032"/>
    </source>
</evidence>
<evidence type="ECO:0000256" key="2">
    <source>
        <dbReference type="ARBA" id="ARBA00022448"/>
    </source>
</evidence>
<dbReference type="Pfam" id="PF00528">
    <property type="entry name" value="BPD_transp_1"/>
    <property type="match status" value="1"/>
</dbReference>
<keyword evidence="6 7" id="KW-0472">Membrane</keyword>
<dbReference type="PANTHER" id="PTHR30465">
    <property type="entry name" value="INNER MEMBRANE ABC TRANSPORTER"/>
    <property type="match status" value="1"/>
</dbReference>